<feature type="transmembrane region" description="Helical" evidence="1">
    <location>
        <begin position="26"/>
        <end position="45"/>
    </location>
</feature>
<sequence>MPSAPLIPTPMSASCSIPTSFAPSPIARVVFLVLILTNLVTRAFCFGEIRQHKTDAQSTARSRNEFLRLPVRASVRALPSMIRANGVEVPFSEIFLLASCNFLSISS</sequence>
<keyword evidence="1" id="KW-0472">Membrane</keyword>
<keyword evidence="1" id="KW-1133">Transmembrane helix</keyword>
<organism evidence="2">
    <name type="scientific">Arundo donax</name>
    <name type="common">Giant reed</name>
    <name type="synonym">Donax arundinaceus</name>
    <dbReference type="NCBI Taxonomy" id="35708"/>
    <lineage>
        <taxon>Eukaryota</taxon>
        <taxon>Viridiplantae</taxon>
        <taxon>Streptophyta</taxon>
        <taxon>Embryophyta</taxon>
        <taxon>Tracheophyta</taxon>
        <taxon>Spermatophyta</taxon>
        <taxon>Magnoliopsida</taxon>
        <taxon>Liliopsida</taxon>
        <taxon>Poales</taxon>
        <taxon>Poaceae</taxon>
        <taxon>PACMAD clade</taxon>
        <taxon>Arundinoideae</taxon>
        <taxon>Arundineae</taxon>
        <taxon>Arundo</taxon>
    </lineage>
</organism>
<name>A0A0A9GFV0_ARUDO</name>
<reference evidence="2" key="2">
    <citation type="journal article" date="2015" name="Data Brief">
        <title>Shoot transcriptome of the giant reed, Arundo donax.</title>
        <authorList>
            <person name="Barrero R.A."/>
            <person name="Guerrero F.D."/>
            <person name="Moolhuijzen P."/>
            <person name="Goolsby J.A."/>
            <person name="Tidwell J."/>
            <person name="Bellgard S.E."/>
            <person name="Bellgard M.I."/>
        </authorList>
    </citation>
    <scope>NUCLEOTIDE SEQUENCE</scope>
    <source>
        <tissue evidence="2">Shoot tissue taken approximately 20 cm above the soil surface</tissue>
    </source>
</reference>
<accession>A0A0A9GFV0</accession>
<dbReference type="EMBL" id="GBRH01175577">
    <property type="protein sequence ID" value="JAE22319.1"/>
    <property type="molecule type" value="Transcribed_RNA"/>
</dbReference>
<evidence type="ECO:0000313" key="2">
    <source>
        <dbReference type="EMBL" id="JAE22319.1"/>
    </source>
</evidence>
<dbReference type="AlphaFoldDB" id="A0A0A9GFV0"/>
<keyword evidence="1" id="KW-0812">Transmembrane</keyword>
<protein>
    <submittedName>
        <fullName evidence="2">Uncharacterized protein</fullName>
    </submittedName>
</protein>
<reference evidence="2" key="1">
    <citation type="submission" date="2014-09" db="EMBL/GenBank/DDBJ databases">
        <authorList>
            <person name="Magalhaes I.L.F."/>
            <person name="Oliveira U."/>
            <person name="Santos F.R."/>
            <person name="Vidigal T.H.D.A."/>
            <person name="Brescovit A.D."/>
            <person name="Santos A.J."/>
        </authorList>
    </citation>
    <scope>NUCLEOTIDE SEQUENCE</scope>
    <source>
        <tissue evidence="2">Shoot tissue taken approximately 20 cm above the soil surface</tissue>
    </source>
</reference>
<proteinExistence type="predicted"/>
<evidence type="ECO:0000256" key="1">
    <source>
        <dbReference type="SAM" id="Phobius"/>
    </source>
</evidence>